<comment type="caution">
    <text evidence="1">The sequence shown here is derived from an EMBL/GenBank/DDBJ whole genome shotgun (WGS) entry which is preliminary data.</text>
</comment>
<dbReference type="Proteomes" id="UP000583127">
    <property type="component" value="Unassembled WGS sequence"/>
</dbReference>
<gene>
    <name evidence="1" type="ORF">HHL14_29255</name>
</gene>
<name>A0A7Y0A1S2_9BURK</name>
<protein>
    <recommendedName>
        <fullName evidence="3">Lipoprotein</fullName>
    </recommendedName>
</protein>
<evidence type="ECO:0000313" key="1">
    <source>
        <dbReference type="EMBL" id="NML34900.1"/>
    </source>
</evidence>
<dbReference type="AlphaFoldDB" id="A0A7Y0A1S2"/>
<dbReference type="RefSeq" id="WP_169501088.1">
    <property type="nucleotide sequence ID" value="NZ_JABBFZ010000027.1"/>
</dbReference>
<organism evidence="1 2">
    <name type="scientific">Paraburkholderia antibiotica</name>
    <dbReference type="NCBI Taxonomy" id="2728839"/>
    <lineage>
        <taxon>Bacteria</taxon>
        <taxon>Pseudomonadati</taxon>
        <taxon>Pseudomonadota</taxon>
        <taxon>Betaproteobacteria</taxon>
        <taxon>Burkholderiales</taxon>
        <taxon>Burkholderiaceae</taxon>
        <taxon>Paraburkholderia</taxon>
    </lineage>
</organism>
<sequence>MKKSILIASLIAASALQGCTDADKAQIGGFGAKFEITLYAANGSVIKQWRSNGKVQTESHSDGWYFMDAATGKLVRVSGTVVVDQLD</sequence>
<keyword evidence="2" id="KW-1185">Reference proteome</keyword>
<dbReference type="PROSITE" id="PS51257">
    <property type="entry name" value="PROKAR_LIPOPROTEIN"/>
    <property type="match status" value="1"/>
</dbReference>
<proteinExistence type="predicted"/>
<evidence type="ECO:0008006" key="3">
    <source>
        <dbReference type="Google" id="ProtNLM"/>
    </source>
</evidence>
<accession>A0A7Y0A1S2</accession>
<reference evidence="1 2" key="1">
    <citation type="submission" date="2020-04" db="EMBL/GenBank/DDBJ databases">
        <title>Paraburkholderia sp. G-4-1-8 isolated from soil.</title>
        <authorList>
            <person name="Dahal R.H."/>
        </authorList>
    </citation>
    <scope>NUCLEOTIDE SEQUENCE [LARGE SCALE GENOMIC DNA]</scope>
    <source>
        <strain evidence="1 2">G-4-1-8</strain>
    </source>
</reference>
<dbReference type="EMBL" id="JABBFZ010000027">
    <property type="protein sequence ID" value="NML34900.1"/>
    <property type="molecule type" value="Genomic_DNA"/>
</dbReference>
<evidence type="ECO:0000313" key="2">
    <source>
        <dbReference type="Proteomes" id="UP000583127"/>
    </source>
</evidence>